<dbReference type="SUPFAM" id="SSF69279">
    <property type="entry name" value="Phage tail proteins"/>
    <property type="match status" value="1"/>
</dbReference>
<proteinExistence type="predicted"/>
<evidence type="ECO:0000313" key="1">
    <source>
        <dbReference type="EMBL" id="MFI0793742.1"/>
    </source>
</evidence>
<accession>A0ABW7SJ75</accession>
<keyword evidence="2" id="KW-1185">Reference proteome</keyword>
<dbReference type="RefSeq" id="WP_396679430.1">
    <property type="nucleotide sequence ID" value="NZ_JBIRPU010000007.1"/>
</dbReference>
<name>A0ABW7SJ75_9ACTN</name>
<evidence type="ECO:0000313" key="2">
    <source>
        <dbReference type="Proteomes" id="UP001611075"/>
    </source>
</evidence>
<protein>
    <recommendedName>
        <fullName evidence="3">Phage protein D</fullName>
    </recommendedName>
</protein>
<comment type="caution">
    <text evidence="1">The sequence shown here is derived from an EMBL/GenBank/DDBJ whole genome shotgun (WGS) entry which is preliminary data.</text>
</comment>
<sequence>MALLGVTLTVLIGRSAPVPAPPALVESLDRVEVTTSDSGRSGFQITFAAGRSTLADLVDYPLLTSPLLFPSNRVVLVAGFGGRPSVLMDGVITHRELIPGSEPGTGTITITGGDVSAMMDLEQKTVEYPAQDETVIVTRLIADYAAYGLTPLVVPPPSIEPPLAIDRIPVQQGTDLSYLTELASRYGYVFYVQAGPAPLTNLAYWGPPIRVGPPQPALTVNMGAETNVERINFRHDALTPTVVTGHVQDRYTNRTLPVRSLATLRPPLAARPDWLVNQPAVRTTRFRDSGLSAIGALARAQGAADDSVDSLTATGTLDASRYGHLLTARGLVGVRGVGWQHDGFYYVKDVTHHLSRGEYTQDFTLTREGVGSTTPVVRP</sequence>
<reference evidence="1 2" key="1">
    <citation type="submission" date="2024-10" db="EMBL/GenBank/DDBJ databases">
        <title>The Natural Products Discovery Center: Release of the First 8490 Sequenced Strains for Exploring Actinobacteria Biosynthetic Diversity.</title>
        <authorList>
            <person name="Kalkreuter E."/>
            <person name="Kautsar S.A."/>
            <person name="Yang D."/>
            <person name="Bader C.D."/>
            <person name="Teijaro C.N."/>
            <person name="Fluegel L."/>
            <person name="Davis C.M."/>
            <person name="Simpson J.R."/>
            <person name="Lauterbach L."/>
            <person name="Steele A.D."/>
            <person name="Gui C."/>
            <person name="Meng S."/>
            <person name="Li G."/>
            <person name="Viehrig K."/>
            <person name="Ye F."/>
            <person name="Su P."/>
            <person name="Kiefer A.F."/>
            <person name="Nichols A."/>
            <person name="Cepeda A.J."/>
            <person name="Yan W."/>
            <person name="Fan B."/>
            <person name="Jiang Y."/>
            <person name="Adhikari A."/>
            <person name="Zheng C.-J."/>
            <person name="Schuster L."/>
            <person name="Cowan T.M."/>
            <person name="Smanski M.J."/>
            <person name="Chevrette M.G."/>
            <person name="De Carvalho L.P.S."/>
            <person name="Shen B."/>
        </authorList>
    </citation>
    <scope>NUCLEOTIDE SEQUENCE [LARGE SCALE GENOMIC DNA]</scope>
    <source>
        <strain evidence="1 2">NPDC021253</strain>
    </source>
</reference>
<gene>
    <name evidence="1" type="ORF">ACH4OY_13780</name>
</gene>
<dbReference type="Proteomes" id="UP001611075">
    <property type="component" value="Unassembled WGS sequence"/>
</dbReference>
<dbReference type="EMBL" id="JBIRPU010000007">
    <property type="protein sequence ID" value="MFI0793742.1"/>
    <property type="molecule type" value="Genomic_DNA"/>
</dbReference>
<organism evidence="1 2">
    <name type="scientific">Micromonospora rubida</name>
    <dbReference type="NCBI Taxonomy" id="2697657"/>
    <lineage>
        <taxon>Bacteria</taxon>
        <taxon>Bacillati</taxon>
        <taxon>Actinomycetota</taxon>
        <taxon>Actinomycetes</taxon>
        <taxon>Micromonosporales</taxon>
        <taxon>Micromonosporaceae</taxon>
        <taxon>Micromonospora</taxon>
    </lineage>
</organism>
<evidence type="ECO:0008006" key="3">
    <source>
        <dbReference type="Google" id="ProtNLM"/>
    </source>
</evidence>